<dbReference type="AlphaFoldDB" id="A0A2T4UGU5"/>
<feature type="domain" description="UspA" evidence="2">
    <location>
        <begin position="1"/>
        <end position="146"/>
    </location>
</feature>
<evidence type="ECO:0000313" key="3">
    <source>
        <dbReference type="EMBL" id="PTL58461.1"/>
    </source>
</evidence>
<evidence type="ECO:0000259" key="2">
    <source>
        <dbReference type="Pfam" id="PF00582"/>
    </source>
</evidence>
<dbReference type="RefSeq" id="WP_107566899.1">
    <property type="nucleotide sequence ID" value="NZ_PYYB01000001.1"/>
</dbReference>
<evidence type="ECO:0000256" key="1">
    <source>
        <dbReference type="ARBA" id="ARBA00008791"/>
    </source>
</evidence>
<dbReference type="OrthoDB" id="3427787at2"/>
<reference evidence="3 4" key="1">
    <citation type="submission" date="2018-03" db="EMBL/GenBank/DDBJ databases">
        <title>Aquarubrobacter algicola gen. nov., sp. nov., a novel actinobacterium isolated from shallow eutrophic lake during the end of cyanobacterial harmful algal blooms.</title>
        <authorList>
            <person name="Chun S.J."/>
        </authorList>
    </citation>
    <scope>NUCLEOTIDE SEQUENCE [LARGE SCALE GENOMIC DNA]</scope>
    <source>
        <strain evidence="3 4">Seoho-28</strain>
    </source>
</reference>
<proteinExistence type="inferred from homology"/>
<dbReference type="EMBL" id="PYYB01000001">
    <property type="protein sequence ID" value="PTL58461.1"/>
    <property type="molecule type" value="Genomic_DNA"/>
</dbReference>
<dbReference type="Gene3D" id="3.40.50.620">
    <property type="entry name" value="HUPs"/>
    <property type="match status" value="1"/>
</dbReference>
<dbReference type="InterPro" id="IPR014729">
    <property type="entry name" value="Rossmann-like_a/b/a_fold"/>
</dbReference>
<sequence length="148" mass="15700">MFTSIVVGTDGSDTAKKAVARAVALAAELKATLEIVSAYEPVSEQRLREEKQQVPGDLQWMVTPREDVDATLDAAADEARAAGVPEVRVHARQGDPADAILDVAEELDSDLIVVGNKGMTGAKRFLLGSVPNKVSHHAPCSVLIVRTS</sequence>
<organism evidence="3 4">
    <name type="scientific">Paraconexibacter algicola</name>
    <dbReference type="NCBI Taxonomy" id="2133960"/>
    <lineage>
        <taxon>Bacteria</taxon>
        <taxon>Bacillati</taxon>
        <taxon>Actinomycetota</taxon>
        <taxon>Thermoleophilia</taxon>
        <taxon>Solirubrobacterales</taxon>
        <taxon>Paraconexibacteraceae</taxon>
        <taxon>Paraconexibacter</taxon>
    </lineage>
</organism>
<keyword evidence="4" id="KW-1185">Reference proteome</keyword>
<dbReference type="InterPro" id="IPR006016">
    <property type="entry name" value="UspA"/>
</dbReference>
<dbReference type="PANTHER" id="PTHR46268">
    <property type="entry name" value="STRESS RESPONSE PROTEIN NHAX"/>
    <property type="match status" value="1"/>
</dbReference>
<dbReference type="PRINTS" id="PR01438">
    <property type="entry name" value="UNVRSLSTRESS"/>
</dbReference>
<gene>
    <name evidence="3" type="ORF">C7Y72_01730</name>
</gene>
<comment type="caution">
    <text evidence="3">The sequence shown here is derived from an EMBL/GenBank/DDBJ whole genome shotgun (WGS) entry which is preliminary data.</text>
</comment>
<dbReference type="InterPro" id="IPR006015">
    <property type="entry name" value="Universal_stress_UspA"/>
</dbReference>
<dbReference type="Pfam" id="PF00582">
    <property type="entry name" value="Usp"/>
    <property type="match status" value="1"/>
</dbReference>
<evidence type="ECO:0000313" key="4">
    <source>
        <dbReference type="Proteomes" id="UP000240739"/>
    </source>
</evidence>
<protein>
    <submittedName>
        <fullName evidence="3">Universal stress protein</fullName>
    </submittedName>
</protein>
<dbReference type="PANTHER" id="PTHR46268:SF6">
    <property type="entry name" value="UNIVERSAL STRESS PROTEIN UP12"/>
    <property type="match status" value="1"/>
</dbReference>
<name>A0A2T4UGU5_9ACTN</name>
<dbReference type="Proteomes" id="UP000240739">
    <property type="component" value="Unassembled WGS sequence"/>
</dbReference>
<accession>A0A2T4UGU5</accession>
<dbReference type="SUPFAM" id="SSF52402">
    <property type="entry name" value="Adenine nucleotide alpha hydrolases-like"/>
    <property type="match status" value="1"/>
</dbReference>
<dbReference type="CDD" id="cd00293">
    <property type="entry name" value="USP-like"/>
    <property type="match status" value="1"/>
</dbReference>
<comment type="similarity">
    <text evidence="1">Belongs to the universal stress protein A family.</text>
</comment>